<dbReference type="EMBL" id="JAUCBP010000006">
    <property type="protein sequence ID" value="MDM7859877.1"/>
    <property type="molecule type" value="Genomic_DNA"/>
</dbReference>
<dbReference type="InterPro" id="IPR001509">
    <property type="entry name" value="Epimerase_deHydtase"/>
</dbReference>
<dbReference type="SUPFAM" id="SSF51735">
    <property type="entry name" value="NAD(P)-binding Rossmann-fold domains"/>
    <property type="match status" value="1"/>
</dbReference>
<dbReference type="RefSeq" id="WP_289364056.1">
    <property type="nucleotide sequence ID" value="NZ_JAUCBP010000006.1"/>
</dbReference>
<dbReference type="CDD" id="cd05242">
    <property type="entry name" value="SDR_a8"/>
    <property type="match status" value="1"/>
</dbReference>
<dbReference type="InterPro" id="IPR036291">
    <property type="entry name" value="NAD(P)-bd_dom_sf"/>
</dbReference>
<feature type="domain" description="DUF1731" evidence="3">
    <location>
        <begin position="250"/>
        <end position="296"/>
    </location>
</feature>
<evidence type="ECO:0000313" key="4">
    <source>
        <dbReference type="EMBL" id="MDM7859877.1"/>
    </source>
</evidence>
<dbReference type="NCBIfam" id="TIGR01777">
    <property type="entry name" value="yfcH"/>
    <property type="match status" value="1"/>
</dbReference>
<organism evidence="4 5">
    <name type="scientific">Alteromonas arenosi</name>
    <dbReference type="NCBI Taxonomy" id="3055817"/>
    <lineage>
        <taxon>Bacteria</taxon>
        <taxon>Pseudomonadati</taxon>
        <taxon>Pseudomonadota</taxon>
        <taxon>Gammaproteobacteria</taxon>
        <taxon>Alteromonadales</taxon>
        <taxon>Alteromonadaceae</taxon>
        <taxon>Alteromonas/Salinimonas group</taxon>
        <taxon>Alteromonas</taxon>
    </lineage>
</organism>
<dbReference type="InterPro" id="IPR010099">
    <property type="entry name" value="SDR39U1"/>
</dbReference>
<dbReference type="Proteomes" id="UP001234343">
    <property type="component" value="Unassembled WGS sequence"/>
</dbReference>
<keyword evidence="5" id="KW-1185">Reference proteome</keyword>
<dbReference type="Pfam" id="PF08338">
    <property type="entry name" value="DUF1731"/>
    <property type="match status" value="1"/>
</dbReference>
<comment type="caution">
    <text evidence="4">The sequence shown here is derived from an EMBL/GenBank/DDBJ whole genome shotgun (WGS) entry which is preliminary data.</text>
</comment>
<proteinExistence type="inferred from homology"/>
<dbReference type="Gene3D" id="3.40.50.720">
    <property type="entry name" value="NAD(P)-binding Rossmann-like Domain"/>
    <property type="match status" value="1"/>
</dbReference>
<protein>
    <submittedName>
        <fullName evidence="4">TIGR01777 family oxidoreductase</fullName>
    </submittedName>
</protein>
<comment type="similarity">
    <text evidence="1">Belongs to the NAD(P)-dependent epimerase/dehydratase family. SDR39U1 subfamily.</text>
</comment>
<feature type="domain" description="NAD-dependent epimerase/dehydratase" evidence="2">
    <location>
        <begin position="3"/>
        <end position="222"/>
    </location>
</feature>
<evidence type="ECO:0000259" key="2">
    <source>
        <dbReference type="Pfam" id="PF01370"/>
    </source>
</evidence>
<reference evidence="4 5" key="1">
    <citation type="submission" date="2023-06" db="EMBL/GenBank/DDBJ databases">
        <title>Alteromonas sp. ASW11-36 isolated from intertidal sand.</title>
        <authorList>
            <person name="Li Y."/>
        </authorList>
    </citation>
    <scope>NUCLEOTIDE SEQUENCE [LARGE SCALE GENOMIC DNA]</scope>
    <source>
        <strain evidence="4 5">ASW11-36</strain>
    </source>
</reference>
<dbReference type="Pfam" id="PF01370">
    <property type="entry name" value="Epimerase"/>
    <property type="match status" value="1"/>
</dbReference>
<accession>A0ABT7SWD9</accession>
<gene>
    <name evidence="4" type="ORF">QTP81_04585</name>
</gene>
<evidence type="ECO:0000259" key="3">
    <source>
        <dbReference type="Pfam" id="PF08338"/>
    </source>
</evidence>
<dbReference type="PANTHER" id="PTHR11092">
    <property type="entry name" value="SUGAR NUCLEOTIDE EPIMERASE RELATED"/>
    <property type="match status" value="1"/>
</dbReference>
<evidence type="ECO:0000313" key="5">
    <source>
        <dbReference type="Proteomes" id="UP001234343"/>
    </source>
</evidence>
<dbReference type="PANTHER" id="PTHR11092:SF0">
    <property type="entry name" value="EPIMERASE FAMILY PROTEIN SDR39U1"/>
    <property type="match status" value="1"/>
</dbReference>
<sequence length="298" mass="33012">MNILITGGTGLIGRHFIDQYQHDYSFTVVTRNVKRAQSELPSNCEFIDDLAVLKDVSAFDAIINLAGEPIVDKRWTNAQKRVIEQSRWQTTEKLVELIHASESPPSVLISGSAIGYYGRQGDERVDEQFQDLYDEFSHRLCAKWEMLAQQAASSSTRVCVLRTGIVLAANGGALSKMLLPFKLGLGGPIASGKQYMSWIHIKDMVNAINHLLVRPLSQGAYNLTAPHPVNNKQFAKALGKALNRPALIPMPEFSLRLLMGESADLLVYGQNVVPDALVREGFHFLFPHLDEALSALLD</sequence>
<name>A0ABT7SWD9_9ALTE</name>
<dbReference type="InterPro" id="IPR013549">
    <property type="entry name" value="DUF1731"/>
</dbReference>
<evidence type="ECO:0000256" key="1">
    <source>
        <dbReference type="ARBA" id="ARBA00009353"/>
    </source>
</evidence>